<proteinExistence type="inferred from homology"/>
<feature type="repeat" description="PPR" evidence="3">
    <location>
        <begin position="256"/>
        <end position="290"/>
    </location>
</feature>
<feature type="repeat" description="PPR" evidence="3">
    <location>
        <begin position="326"/>
        <end position="360"/>
    </location>
</feature>
<evidence type="ECO:0000256" key="2">
    <source>
        <dbReference type="ARBA" id="ARBA00022737"/>
    </source>
</evidence>
<dbReference type="Pfam" id="PF13041">
    <property type="entry name" value="PPR_2"/>
    <property type="match status" value="2"/>
</dbReference>
<feature type="repeat" description="PPR" evidence="3">
    <location>
        <begin position="396"/>
        <end position="430"/>
    </location>
</feature>
<sequence length="496" mass="57277">MRSFSSSSGNKYHNYYLRKRRKWPHPIYKQRWHQKLTQQHAMQNLKHQLLLKPNSQINPLTILINSFNLFNSDPSPNAYHFLIKTLMMKNSHHHHIDTLLTHIELNENFETPESLFYDLIEFYGEKNEFQKAIDVFFKVEKFRCLPSVGLLNCLVSVLCKRKEGLVIVPQVLVKSRLMNIRIDESSFVVLIKGLCRFRKAKCAVGLLCHMFEYGIEIDRSCFSLVLSTLCRFRDNVECGEVMGLVEEMRKLGFCFDRMDYVNVIRFLVICGKGLDALELLSEMKRDGFMPDVVCYTVVLDGVISIGEYECAERLFDEMLLCGLVPDISTYNVYVNGLCKQKKFDNGIMMLSCMEEIGCKPNTVTYNTILSAIYESGEIGLANDFLAQVRRKGIMLNSRTYEIMICRMVDTDYISKALDLLEEMVDKRLLPQSATFDDILCKLCQKGLVSKALNLLTEMLGKNVIPGCRSWKALLVELQIKHDYKEIDFSDMEITST</sequence>
<dbReference type="AlphaFoldDB" id="A0A2U1K9Z3"/>
<keyword evidence="5" id="KW-1185">Reference proteome</keyword>
<accession>A0A2U1K9Z3</accession>
<keyword evidence="2" id="KW-0677">Repeat</keyword>
<gene>
    <name evidence="4" type="ORF">CTI12_AA627360</name>
</gene>
<comment type="similarity">
    <text evidence="1">Belongs to the PPR family. P subfamily.</text>
</comment>
<feature type="repeat" description="PPR" evidence="3">
    <location>
        <begin position="183"/>
        <end position="217"/>
    </location>
</feature>
<dbReference type="Pfam" id="PF01535">
    <property type="entry name" value="PPR"/>
    <property type="match status" value="3"/>
</dbReference>
<evidence type="ECO:0000256" key="3">
    <source>
        <dbReference type="PROSITE-ProRule" id="PRU00708"/>
    </source>
</evidence>
<dbReference type="EMBL" id="PKPP01027460">
    <property type="protein sequence ID" value="PWA28277.1"/>
    <property type="molecule type" value="Genomic_DNA"/>
</dbReference>
<dbReference type="PROSITE" id="PS51375">
    <property type="entry name" value="PPR"/>
    <property type="match status" value="7"/>
</dbReference>
<feature type="repeat" description="PPR" evidence="3">
    <location>
        <begin position="361"/>
        <end position="395"/>
    </location>
</feature>
<organism evidence="4 5">
    <name type="scientific">Artemisia annua</name>
    <name type="common">Sweet wormwood</name>
    <dbReference type="NCBI Taxonomy" id="35608"/>
    <lineage>
        <taxon>Eukaryota</taxon>
        <taxon>Viridiplantae</taxon>
        <taxon>Streptophyta</taxon>
        <taxon>Embryophyta</taxon>
        <taxon>Tracheophyta</taxon>
        <taxon>Spermatophyta</taxon>
        <taxon>Magnoliopsida</taxon>
        <taxon>eudicotyledons</taxon>
        <taxon>Gunneridae</taxon>
        <taxon>Pentapetalae</taxon>
        <taxon>asterids</taxon>
        <taxon>campanulids</taxon>
        <taxon>Asterales</taxon>
        <taxon>Asteraceae</taxon>
        <taxon>Asteroideae</taxon>
        <taxon>Anthemideae</taxon>
        <taxon>Artemisiinae</taxon>
        <taxon>Artemisia</taxon>
    </lineage>
</organism>
<dbReference type="Gene3D" id="1.25.40.10">
    <property type="entry name" value="Tetratricopeptide repeat domain"/>
    <property type="match status" value="3"/>
</dbReference>
<evidence type="ECO:0000313" key="4">
    <source>
        <dbReference type="EMBL" id="PWA28277.1"/>
    </source>
</evidence>
<evidence type="ECO:0000313" key="5">
    <source>
        <dbReference type="Proteomes" id="UP000245207"/>
    </source>
</evidence>
<dbReference type="PANTHER" id="PTHR47447">
    <property type="entry name" value="OS03G0856100 PROTEIN"/>
    <property type="match status" value="1"/>
</dbReference>
<dbReference type="Proteomes" id="UP000245207">
    <property type="component" value="Unassembled WGS sequence"/>
</dbReference>
<dbReference type="InterPro" id="IPR002885">
    <property type="entry name" value="PPR_rpt"/>
</dbReference>
<dbReference type="OrthoDB" id="185373at2759"/>
<feature type="repeat" description="PPR" evidence="3">
    <location>
        <begin position="291"/>
        <end position="325"/>
    </location>
</feature>
<comment type="caution">
    <text evidence="4">The sequence shown here is derived from an EMBL/GenBank/DDBJ whole genome shotgun (WGS) entry which is preliminary data.</text>
</comment>
<evidence type="ECO:0000256" key="1">
    <source>
        <dbReference type="ARBA" id="ARBA00007626"/>
    </source>
</evidence>
<dbReference type="PANTHER" id="PTHR47447:SF28">
    <property type="entry name" value="PENTACOTRIPEPTIDE-REPEAT REGION OF PRORP DOMAIN-CONTAINING PROTEIN"/>
    <property type="match status" value="1"/>
</dbReference>
<dbReference type="NCBIfam" id="TIGR00756">
    <property type="entry name" value="PPR"/>
    <property type="match status" value="3"/>
</dbReference>
<reference evidence="4 5" key="1">
    <citation type="journal article" date="2018" name="Mol. Plant">
        <title>The genome of Artemisia annua provides insight into the evolution of Asteraceae family and artemisinin biosynthesis.</title>
        <authorList>
            <person name="Shen Q."/>
            <person name="Zhang L."/>
            <person name="Liao Z."/>
            <person name="Wang S."/>
            <person name="Yan T."/>
            <person name="Shi P."/>
            <person name="Liu M."/>
            <person name="Fu X."/>
            <person name="Pan Q."/>
            <person name="Wang Y."/>
            <person name="Lv Z."/>
            <person name="Lu X."/>
            <person name="Zhang F."/>
            <person name="Jiang W."/>
            <person name="Ma Y."/>
            <person name="Chen M."/>
            <person name="Hao X."/>
            <person name="Li L."/>
            <person name="Tang Y."/>
            <person name="Lv G."/>
            <person name="Zhou Y."/>
            <person name="Sun X."/>
            <person name="Brodelius P.E."/>
            <person name="Rose J.K.C."/>
            <person name="Tang K."/>
        </authorList>
    </citation>
    <scope>NUCLEOTIDE SEQUENCE [LARGE SCALE GENOMIC DNA]</scope>
    <source>
        <strain evidence="5">cv. Huhao1</strain>
        <tissue evidence="4">Leaf</tissue>
    </source>
</reference>
<protein>
    <submittedName>
        <fullName evidence="4">Pentatricopeptide repeat-containing protein</fullName>
    </submittedName>
</protein>
<feature type="repeat" description="PPR" evidence="3">
    <location>
        <begin position="431"/>
        <end position="465"/>
    </location>
</feature>
<dbReference type="InterPro" id="IPR011990">
    <property type="entry name" value="TPR-like_helical_dom_sf"/>
</dbReference>
<name>A0A2U1K9Z3_ARTAN</name>